<feature type="region of interest" description="Disordered" evidence="1">
    <location>
        <begin position="300"/>
        <end position="321"/>
    </location>
</feature>
<protein>
    <submittedName>
        <fullName evidence="2">Uncharacterized protein</fullName>
    </submittedName>
</protein>
<evidence type="ECO:0000313" key="2">
    <source>
        <dbReference type="EMBL" id="PKI67596.1"/>
    </source>
</evidence>
<organism evidence="2 3">
    <name type="scientific">Punica granatum</name>
    <name type="common">Pomegranate</name>
    <dbReference type="NCBI Taxonomy" id="22663"/>
    <lineage>
        <taxon>Eukaryota</taxon>
        <taxon>Viridiplantae</taxon>
        <taxon>Streptophyta</taxon>
        <taxon>Embryophyta</taxon>
        <taxon>Tracheophyta</taxon>
        <taxon>Spermatophyta</taxon>
        <taxon>Magnoliopsida</taxon>
        <taxon>eudicotyledons</taxon>
        <taxon>Gunneridae</taxon>
        <taxon>Pentapetalae</taxon>
        <taxon>rosids</taxon>
        <taxon>malvids</taxon>
        <taxon>Myrtales</taxon>
        <taxon>Lythraceae</taxon>
        <taxon>Punica</taxon>
    </lineage>
</organism>
<sequence>MGNRGSPGATVEWGCPGLHLLKWPVAGALCDVSDHLLLSFIVRASWRVHAAEVSRCSRKTVTSMLSDSLDCPRLQLHRGYLIVRHLPRQSIRNGSKTSSQGSVNSRIALRLWSMCPCEDDKEDNALGYYVGEYVSTATAEDGWVLFFGRKRDGACAYCCKCEGYALFVELSLSAFVVKGLDLLLEGRNPNVVNAGPEPDVVNARPEADAEPKPNAGPKPNAVNTGPEPDAGPKPKAGPKPNAVNAGSIGKCKKCKSKGHAERRASDHAVRLSVSKKLVSISLAWECGSALGPQLALPWRKGEGRRSPAREGWHDLPVMWGG</sequence>
<feature type="compositionally biased region" description="Basic and acidic residues" evidence="1">
    <location>
        <begin position="300"/>
        <end position="313"/>
    </location>
</feature>
<name>A0A2I0KIE7_PUNGR</name>
<dbReference type="EMBL" id="PGOL01000595">
    <property type="protein sequence ID" value="PKI67596.1"/>
    <property type="molecule type" value="Genomic_DNA"/>
</dbReference>
<reference evidence="2 3" key="1">
    <citation type="submission" date="2017-11" db="EMBL/GenBank/DDBJ databases">
        <title>De-novo sequencing of pomegranate (Punica granatum L.) genome.</title>
        <authorList>
            <person name="Akparov Z."/>
            <person name="Amiraslanov A."/>
            <person name="Hajiyeva S."/>
            <person name="Abbasov M."/>
            <person name="Kaur K."/>
            <person name="Hamwieh A."/>
            <person name="Solovyev V."/>
            <person name="Salamov A."/>
            <person name="Braich B."/>
            <person name="Kosarev P."/>
            <person name="Mahmoud A."/>
            <person name="Hajiyev E."/>
            <person name="Babayeva S."/>
            <person name="Izzatullayeva V."/>
            <person name="Mammadov A."/>
            <person name="Mammadov A."/>
            <person name="Sharifova S."/>
            <person name="Ojaghi J."/>
            <person name="Eynullazada K."/>
            <person name="Bayramov B."/>
            <person name="Abdulazimova A."/>
            <person name="Shahmuradov I."/>
        </authorList>
    </citation>
    <scope>NUCLEOTIDE SEQUENCE [LARGE SCALE GENOMIC DNA]</scope>
    <source>
        <strain evidence="3">cv. AG2017</strain>
        <tissue evidence="2">Leaf</tissue>
    </source>
</reference>
<feature type="compositionally biased region" description="Low complexity" evidence="1">
    <location>
        <begin position="238"/>
        <end position="249"/>
    </location>
</feature>
<evidence type="ECO:0000313" key="3">
    <source>
        <dbReference type="Proteomes" id="UP000233551"/>
    </source>
</evidence>
<comment type="caution">
    <text evidence="2">The sequence shown here is derived from an EMBL/GenBank/DDBJ whole genome shotgun (WGS) entry which is preliminary data.</text>
</comment>
<proteinExistence type="predicted"/>
<feature type="region of interest" description="Disordered" evidence="1">
    <location>
        <begin position="191"/>
        <end position="250"/>
    </location>
</feature>
<dbReference type="AlphaFoldDB" id="A0A2I0KIE7"/>
<accession>A0A2I0KIE7</accession>
<keyword evidence="3" id="KW-1185">Reference proteome</keyword>
<evidence type="ECO:0000256" key="1">
    <source>
        <dbReference type="SAM" id="MobiDB-lite"/>
    </source>
</evidence>
<dbReference type="Proteomes" id="UP000233551">
    <property type="component" value="Unassembled WGS sequence"/>
</dbReference>
<gene>
    <name evidence="2" type="ORF">CRG98_012019</name>
</gene>